<dbReference type="PANTHER" id="PTHR11414">
    <property type="entry name" value="CYSTATIN FAMILY MEMBER"/>
    <property type="match status" value="1"/>
</dbReference>
<dbReference type="InterPro" id="IPR018073">
    <property type="entry name" value="Prot_inh_cystat_CS"/>
</dbReference>
<dbReference type="Proteomes" id="UP000694680">
    <property type="component" value="Chromosome 20"/>
</dbReference>
<dbReference type="PRINTS" id="PR00295">
    <property type="entry name" value="STEFINA"/>
</dbReference>
<evidence type="ECO:0000256" key="8">
    <source>
        <dbReference type="ARBA" id="ARBA00041437"/>
    </source>
</evidence>
<dbReference type="GO" id="GO:0071220">
    <property type="term" value="P:cellular response to bacterial lipoprotein"/>
    <property type="evidence" value="ECO:0007669"/>
    <property type="project" value="UniProtKB-ARBA"/>
</dbReference>
<dbReference type="InterPro" id="IPR000010">
    <property type="entry name" value="Cystatin_dom"/>
</dbReference>
<keyword evidence="11" id="KW-1185">Reference proteome</keyword>
<evidence type="ECO:0000256" key="4">
    <source>
        <dbReference type="ARBA" id="ARBA00022690"/>
    </source>
</evidence>
<reference evidence="10" key="3">
    <citation type="submission" date="2025-09" db="UniProtKB">
        <authorList>
            <consortium name="Ensembl"/>
        </authorList>
    </citation>
    <scope>IDENTIFICATION</scope>
</reference>
<dbReference type="GO" id="GO:0004869">
    <property type="term" value="F:cysteine-type endopeptidase inhibitor activity"/>
    <property type="evidence" value="ECO:0007669"/>
    <property type="project" value="UniProtKB-KW"/>
</dbReference>
<name>A0A8C5DSQ0_GOUWI</name>
<accession>A0A8C5DSQ0</accession>
<comment type="similarity">
    <text evidence="2">Belongs to the cystatin family.</text>
</comment>
<evidence type="ECO:0000256" key="1">
    <source>
        <dbReference type="ARBA" id="ARBA00004496"/>
    </source>
</evidence>
<keyword evidence="3" id="KW-0963">Cytoplasm</keyword>
<comment type="subcellular location">
    <subcellularLocation>
        <location evidence="1">Cytoplasm</location>
    </subcellularLocation>
</comment>
<reference evidence="10" key="1">
    <citation type="submission" date="2020-06" db="EMBL/GenBank/DDBJ databases">
        <authorList>
            <consortium name="Wellcome Sanger Institute Data Sharing"/>
        </authorList>
    </citation>
    <scope>NUCLEOTIDE SEQUENCE [LARGE SCALE GENOMIC DNA]</scope>
</reference>
<evidence type="ECO:0000313" key="10">
    <source>
        <dbReference type="Ensembl" id="ENSGWIP00000010357.1"/>
    </source>
</evidence>
<keyword evidence="4" id="KW-0646">Protease inhibitor</keyword>
<dbReference type="AlphaFoldDB" id="A0A8C5DSQ0"/>
<dbReference type="Pfam" id="PF00031">
    <property type="entry name" value="Cystatin"/>
    <property type="match status" value="1"/>
</dbReference>
<keyword evidence="5" id="KW-0789">Thiol protease inhibitor</keyword>
<dbReference type="PANTHER" id="PTHR11414:SF21">
    <property type="entry name" value="CYSTATIN 14A, TANDEM DUPLICATE 1-RELATED"/>
    <property type="match status" value="1"/>
</dbReference>
<evidence type="ECO:0000256" key="2">
    <source>
        <dbReference type="ARBA" id="ARBA00009403"/>
    </source>
</evidence>
<proteinExistence type="inferred from homology"/>
<evidence type="ECO:0000256" key="7">
    <source>
        <dbReference type="ARBA" id="ARBA00040677"/>
    </source>
</evidence>
<dbReference type="Gene3D" id="3.10.450.10">
    <property type="match status" value="1"/>
</dbReference>
<dbReference type="CDD" id="cd00042">
    <property type="entry name" value="CY"/>
    <property type="match status" value="1"/>
</dbReference>
<protein>
    <recommendedName>
        <fullName evidence="7">Cystatin-B</fullName>
    </recommendedName>
    <alternativeName>
        <fullName evidence="8">Stefin-B</fullName>
    </alternativeName>
</protein>
<reference evidence="10" key="2">
    <citation type="submission" date="2025-08" db="UniProtKB">
        <authorList>
            <consortium name="Ensembl"/>
        </authorList>
    </citation>
    <scope>IDENTIFICATION</scope>
</reference>
<evidence type="ECO:0000313" key="11">
    <source>
        <dbReference type="Proteomes" id="UP000694680"/>
    </source>
</evidence>
<dbReference type="FunFam" id="3.10.450.10:FF:000001">
    <property type="entry name" value="Cystatin-A"/>
    <property type="match status" value="1"/>
</dbReference>
<dbReference type="GO" id="GO:0005829">
    <property type="term" value="C:cytosol"/>
    <property type="evidence" value="ECO:0007669"/>
    <property type="project" value="TreeGrafter"/>
</dbReference>
<gene>
    <name evidence="10" type="primary">cst14a.2</name>
</gene>
<evidence type="ECO:0000256" key="5">
    <source>
        <dbReference type="ARBA" id="ARBA00022704"/>
    </source>
</evidence>
<dbReference type="GO" id="GO:0002376">
    <property type="term" value="P:immune system process"/>
    <property type="evidence" value="ECO:0007669"/>
    <property type="project" value="UniProtKB-KW"/>
</dbReference>
<evidence type="ECO:0000256" key="6">
    <source>
        <dbReference type="ARBA" id="ARBA00022859"/>
    </source>
</evidence>
<sequence>MHSGYMRYVFFLSRRCLDSSAKMSMCGGLTAAKPADQSIQDMCDQVKGQAEQKAGKSFPVFEAKSYCSQVVAGTNHFIKIHVGDSDHIHLRVFKSLPHAGSELKVHGVQQGKKLEDPIEHF</sequence>
<evidence type="ECO:0000259" key="9">
    <source>
        <dbReference type="SMART" id="SM00043"/>
    </source>
</evidence>
<feature type="domain" description="Cystatin" evidence="9">
    <location>
        <begin position="24"/>
        <end position="121"/>
    </location>
</feature>
<dbReference type="PROSITE" id="PS00287">
    <property type="entry name" value="CYSTATIN"/>
    <property type="match status" value="1"/>
</dbReference>
<dbReference type="InterPro" id="IPR001713">
    <property type="entry name" value="Prot_inh_stefin"/>
</dbReference>
<evidence type="ECO:0000256" key="3">
    <source>
        <dbReference type="ARBA" id="ARBA00022490"/>
    </source>
</evidence>
<keyword evidence="6" id="KW-0391">Immunity</keyword>
<dbReference type="InterPro" id="IPR046350">
    <property type="entry name" value="Cystatin_sf"/>
</dbReference>
<organism evidence="10 11">
    <name type="scientific">Gouania willdenowi</name>
    <name type="common">Blunt-snouted clingfish</name>
    <name type="synonym">Lepadogaster willdenowi</name>
    <dbReference type="NCBI Taxonomy" id="441366"/>
    <lineage>
        <taxon>Eukaryota</taxon>
        <taxon>Metazoa</taxon>
        <taxon>Chordata</taxon>
        <taxon>Craniata</taxon>
        <taxon>Vertebrata</taxon>
        <taxon>Euteleostomi</taxon>
        <taxon>Actinopterygii</taxon>
        <taxon>Neopterygii</taxon>
        <taxon>Teleostei</taxon>
        <taxon>Neoteleostei</taxon>
        <taxon>Acanthomorphata</taxon>
        <taxon>Ovalentaria</taxon>
        <taxon>Blenniimorphae</taxon>
        <taxon>Blenniiformes</taxon>
        <taxon>Gobiesocoidei</taxon>
        <taxon>Gobiesocidae</taxon>
        <taxon>Gobiesocinae</taxon>
        <taxon>Gouania</taxon>
    </lineage>
</organism>
<dbReference type="Ensembl" id="ENSGWIT00000011508.1">
    <property type="protein sequence ID" value="ENSGWIP00000010357.1"/>
    <property type="gene ID" value="ENSGWIG00000006081.1"/>
</dbReference>
<dbReference type="SMART" id="SM00043">
    <property type="entry name" value="CY"/>
    <property type="match status" value="1"/>
</dbReference>
<dbReference type="SUPFAM" id="SSF54403">
    <property type="entry name" value="Cystatin/monellin"/>
    <property type="match status" value="1"/>
</dbReference>